<dbReference type="AlphaFoldDB" id="A0A1H6XFF8"/>
<proteinExistence type="predicted"/>
<dbReference type="Pfam" id="PF12811">
    <property type="entry name" value="BaxI_1"/>
    <property type="match status" value="1"/>
</dbReference>
<keyword evidence="1" id="KW-0812">Transmembrane</keyword>
<dbReference type="PANTHER" id="PTHR41282">
    <property type="entry name" value="CONSERVED TRANSMEMBRANE PROTEIN-RELATED"/>
    <property type="match status" value="1"/>
</dbReference>
<dbReference type="RefSeq" id="WP_091830178.1">
    <property type="nucleotide sequence ID" value="NZ_FNZK01000005.1"/>
</dbReference>
<feature type="transmembrane region" description="Helical" evidence="1">
    <location>
        <begin position="108"/>
        <end position="127"/>
    </location>
</feature>
<feature type="transmembrane region" description="Helical" evidence="1">
    <location>
        <begin position="172"/>
        <end position="192"/>
    </location>
</feature>
<organism evidence="2 3">
    <name type="scientific">Propionispira arboris</name>
    <dbReference type="NCBI Taxonomy" id="84035"/>
    <lineage>
        <taxon>Bacteria</taxon>
        <taxon>Bacillati</taxon>
        <taxon>Bacillota</taxon>
        <taxon>Negativicutes</taxon>
        <taxon>Selenomonadales</taxon>
        <taxon>Selenomonadaceae</taxon>
        <taxon>Propionispira</taxon>
    </lineage>
</organism>
<gene>
    <name evidence="2" type="ORF">SAMN05660742_10538</name>
</gene>
<dbReference type="PANTHER" id="PTHR41282:SF1">
    <property type="entry name" value="CONSERVED TRANSMEMBRANE PROTEIN-RELATED"/>
    <property type="match status" value="1"/>
</dbReference>
<evidence type="ECO:0000313" key="3">
    <source>
        <dbReference type="Proteomes" id="UP000199662"/>
    </source>
</evidence>
<feature type="transmembrane region" description="Helical" evidence="1">
    <location>
        <begin position="31"/>
        <end position="48"/>
    </location>
</feature>
<feature type="transmembrane region" description="Helical" evidence="1">
    <location>
        <begin position="139"/>
        <end position="160"/>
    </location>
</feature>
<accession>A0A1H6XFF8</accession>
<dbReference type="Proteomes" id="UP000199662">
    <property type="component" value="Unassembled WGS sequence"/>
</dbReference>
<sequence length="242" mass="26498">MSNPAFRVMERESSVSYEETATLNGTIKKTIGLFGVTIVSAIATGMFLPSVVSSLYPVMIMAMIVAAILAVVTCFKPNIAEYTTPGYAVFEGVTLGVISLAFEHMYAGIVAIAVATTFAVMGVMLFLWQQRIIVVTEKVRSIIISLTMGVAALYIINMIASMFWTSFLPRSGVVGIGIAVVIAAVAAFNFLLDFDNIEQSVKQGMPKYMEYFNAFSLLLTLVWLYLEILRIIQMVMSFGKDD</sequence>
<feature type="transmembrane region" description="Helical" evidence="1">
    <location>
        <begin position="82"/>
        <end position="102"/>
    </location>
</feature>
<protein>
    <submittedName>
        <fullName evidence="2">Uncharacterized membrane protein, YccA/Bax inhibitor family</fullName>
    </submittedName>
</protein>
<feature type="transmembrane region" description="Helical" evidence="1">
    <location>
        <begin position="54"/>
        <end position="75"/>
    </location>
</feature>
<evidence type="ECO:0000313" key="2">
    <source>
        <dbReference type="EMBL" id="SEJ26244.1"/>
    </source>
</evidence>
<evidence type="ECO:0000256" key="1">
    <source>
        <dbReference type="SAM" id="Phobius"/>
    </source>
</evidence>
<keyword evidence="1" id="KW-1133">Transmembrane helix</keyword>
<name>A0A1H6XFF8_9FIRM</name>
<feature type="transmembrane region" description="Helical" evidence="1">
    <location>
        <begin position="212"/>
        <end position="232"/>
    </location>
</feature>
<dbReference type="InterPro" id="IPR010539">
    <property type="entry name" value="BaxI_1-like"/>
</dbReference>
<keyword evidence="1" id="KW-0472">Membrane</keyword>
<dbReference type="EMBL" id="FNZK01000005">
    <property type="protein sequence ID" value="SEJ26244.1"/>
    <property type="molecule type" value="Genomic_DNA"/>
</dbReference>
<keyword evidence="3" id="KW-1185">Reference proteome</keyword>
<reference evidence="2 3" key="1">
    <citation type="submission" date="2016-10" db="EMBL/GenBank/DDBJ databases">
        <authorList>
            <person name="de Groot N.N."/>
        </authorList>
    </citation>
    <scope>NUCLEOTIDE SEQUENCE [LARGE SCALE GENOMIC DNA]</scope>
    <source>
        <strain evidence="2 3">DSM 2179</strain>
    </source>
</reference>